<feature type="compositionally biased region" description="Basic and acidic residues" evidence="1">
    <location>
        <begin position="62"/>
        <end position="72"/>
    </location>
</feature>
<feature type="compositionally biased region" description="Basic and acidic residues" evidence="1">
    <location>
        <begin position="38"/>
        <end position="52"/>
    </location>
</feature>
<dbReference type="EMBL" id="UYRR01032889">
    <property type="protein sequence ID" value="VDK57106.1"/>
    <property type="molecule type" value="Genomic_DNA"/>
</dbReference>
<feature type="region of interest" description="Disordered" evidence="1">
    <location>
        <begin position="223"/>
        <end position="293"/>
    </location>
</feature>
<feature type="region of interest" description="Disordered" evidence="1">
    <location>
        <begin position="15"/>
        <end position="87"/>
    </location>
</feature>
<dbReference type="Proteomes" id="UP000267096">
    <property type="component" value="Unassembled WGS sequence"/>
</dbReference>
<dbReference type="AlphaFoldDB" id="A0A0M3K745"/>
<evidence type="ECO:0000313" key="3">
    <source>
        <dbReference type="Proteomes" id="UP000267096"/>
    </source>
</evidence>
<gene>
    <name evidence="2" type="ORF">ASIM_LOCUS16193</name>
</gene>
<organism evidence="4">
    <name type="scientific">Anisakis simplex</name>
    <name type="common">Herring worm</name>
    <dbReference type="NCBI Taxonomy" id="6269"/>
    <lineage>
        <taxon>Eukaryota</taxon>
        <taxon>Metazoa</taxon>
        <taxon>Ecdysozoa</taxon>
        <taxon>Nematoda</taxon>
        <taxon>Chromadorea</taxon>
        <taxon>Rhabditida</taxon>
        <taxon>Spirurina</taxon>
        <taxon>Ascaridomorpha</taxon>
        <taxon>Ascaridoidea</taxon>
        <taxon>Anisakidae</taxon>
        <taxon>Anisakis</taxon>
        <taxon>Anisakis simplex complex</taxon>
    </lineage>
</organism>
<proteinExistence type="predicted"/>
<dbReference type="WBParaSite" id="ASIM_0001678601-mRNA-1">
    <property type="protein sequence ID" value="ASIM_0001678601-mRNA-1"/>
    <property type="gene ID" value="ASIM_0001678601"/>
</dbReference>
<accession>A0A0M3K745</accession>
<reference evidence="2 3" key="2">
    <citation type="submission" date="2018-11" db="EMBL/GenBank/DDBJ databases">
        <authorList>
            <consortium name="Pathogen Informatics"/>
        </authorList>
    </citation>
    <scope>NUCLEOTIDE SEQUENCE [LARGE SCALE GENOMIC DNA]</scope>
</reference>
<dbReference type="OrthoDB" id="5826809at2759"/>
<feature type="region of interest" description="Disordered" evidence="1">
    <location>
        <begin position="173"/>
        <end position="200"/>
    </location>
</feature>
<keyword evidence="3" id="KW-1185">Reference proteome</keyword>
<evidence type="ECO:0000256" key="1">
    <source>
        <dbReference type="SAM" id="MobiDB-lite"/>
    </source>
</evidence>
<feature type="compositionally biased region" description="Basic and acidic residues" evidence="1">
    <location>
        <begin position="15"/>
        <end position="30"/>
    </location>
</feature>
<sequence>MMHYGSAGNINDRWFSHEPPHHHQAIRDRTASPAYSSLDRHRDDYNRYETARHSHTKNIQRTRHDEESDRSRFSGYGDRPGSGVEFAPSKWHGGEIITDRRQLPKSLKPRRIYYSPIGDGVVAADGLEMKRQPKDMSPRISVTQTRVVERGADPGRDGYNLYEKHLTHSGAANEYDSEYGGAGGGGTSGRNSRSTGAFSPSGDSYVGMGGGAGTLQYSPGSVGAASGGAGALAGAAPGHGSESGLGSGQLPGPPRGEYHRSGAVTPKHVQHAPPSNYHHAQRERDYGNEPLGDIYPLSGSASCAPRYMPAGGGITGSGVGRFYSSNTPTPTNSPLAAVYGSSAPASNYTTLASRAAAGTADHPSATFHSAHHSESCYTSDYKATRSRSHDPATDGFDGLSAAGGYAGSGGGGAGGPHYYGGAGMDGRSSAASGYSYSLRTDSPRRYDTLSTDYLITNPRELIHQYATTTPVAVLDVNNANDSLSRGDARAAAYTNSMAATTTEERYAPYPPYRDLTISQREANRHMEPLNPKGSNYEQKIYELRNRTTTKGGTNMGDEIDYLTERMMYGLQTGHPTPPQL</sequence>
<name>A0A0M3K745_ANISI</name>
<protein>
    <submittedName>
        <fullName evidence="4">Rhomboid domain-containing protein</fullName>
    </submittedName>
</protein>
<evidence type="ECO:0000313" key="2">
    <source>
        <dbReference type="EMBL" id="VDK57106.1"/>
    </source>
</evidence>
<evidence type="ECO:0000313" key="4">
    <source>
        <dbReference type="WBParaSite" id="ASIM_0001678601-mRNA-1"/>
    </source>
</evidence>
<reference evidence="4" key="1">
    <citation type="submission" date="2017-02" db="UniProtKB">
        <authorList>
            <consortium name="WormBaseParasite"/>
        </authorList>
    </citation>
    <scope>IDENTIFICATION</scope>
</reference>